<feature type="domain" description="ABC transporter" evidence="17">
    <location>
        <begin position="9"/>
        <end position="263"/>
    </location>
</feature>
<evidence type="ECO:0000256" key="16">
    <source>
        <dbReference type="ARBA" id="ARBA00047640"/>
    </source>
</evidence>
<dbReference type="EC" id="7.4.2.10" evidence="14"/>
<evidence type="ECO:0000256" key="3">
    <source>
        <dbReference type="ARBA" id="ARBA00022448"/>
    </source>
</evidence>
<keyword evidence="19" id="KW-1185">Reference proteome</keyword>
<dbReference type="InterPro" id="IPR050319">
    <property type="entry name" value="ABC_transp_ATP-bind"/>
</dbReference>
<evidence type="ECO:0000256" key="8">
    <source>
        <dbReference type="ARBA" id="ARBA00022801"/>
    </source>
</evidence>
<evidence type="ECO:0000256" key="5">
    <source>
        <dbReference type="ARBA" id="ARBA00022519"/>
    </source>
</evidence>
<protein>
    <recommendedName>
        <fullName evidence="15">Glutathione import ATP-binding protein GsiA</fullName>
        <ecNumber evidence="14">7.4.2.10</ecNumber>
    </recommendedName>
</protein>
<evidence type="ECO:0000256" key="13">
    <source>
        <dbReference type="ARBA" id="ARBA00038416"/>
    </source>
</evidence>
<dbReference type="PROSITE" id="PS50893">
    <property type="entry name" value="ABC_TRANSPORTER_2"/>
    <property type="match status" value="2"/>
</dbReference>
<dbReference type="Pfam" id="PF00005">
    <property type="entry name" value="ABC_tran"/>
    <property type="match status" value="2"/>
</dbReference>
<dbReference type="InterPro" id="IPR027417">
    <property type="entry name" value="P-loop_NTPase"/>
</dbReference>
<dbReference type="NCBIfam" id="NF007739">
    <property type="entry name" value="PRK10419.1"/>
    <property type="match status" value="2"/>
</dbReference>
<dbReference type="OrthoDB" id="9802264at2"/>
<dbReference type="SMART" id="SM00382">
    <property type="entry name" value="AAA"/>
    <property type="match status" value="2"/>
</dbReference>
<dbReference type="PROSITE" id="PS00211">
    <property type="entry name" value="ABC_TRANSPORTER_1"/>
    <property type="match status" value="2"/>
</dbReference>
<evidence type="ECO:0000256" key="14">
    <source>
        <dbReference type="ARBA" id="ARBA00039050"/>
    </source>
</evidence>
<comment type="caution">
    <text evidence="18">The sequence shown here is derived from an EMBL/GenBank/DDBJ whole genome shotgun (WGS) entry which is preliminary data.</text>
</comment>
<evidence type="ECO:0000256" key="1">
    <source>
        <dbReference type="ARBA" id="ARBA00004417"/>
    </source>
</evidence>
<dbReference type="Pfam" id="PF08352">
    <property type="entry name" value="oligo_HPY"/>
    <property type="match status" value="2"/>
</dbReference>
<comment type="subcellular location">
    <subcellularLocation>
        <location evidence="1">Cell inner membrane</location>
        <topology evidence="1">Peripheral membrane protein</topology>
    </subcellularLocation>
</comment>
<dbReference type="InterPro" id="IPR013563">
    <property type="entry name" value="Oligopep_ABC_C"/>
</dbReference>
<dbReference type="NCBIfam" id="TIGR01727">
    <property type="entry name" value="oligo_HPY"/>
    <property type="match status" value="1"/>
</dbReference>
<keyword evidence="5" id="KW-0997">Cell inner membrane</keyword>
<evidence type="ECO:0000256" key="4">
    <source>
        <dbReference type="ARBA" id="ARBA00022475"/>
    </source>
</evidence>
<evidence type="ECO:0000256" key="2">
    <source>
        <dbReference type="ARBA" id="ARBA00011469"/>
    </source>
</evidence>
<comment type="function">
    <text evidence="12">Part of the ABC transporter complex GsiABCD involved in glutathione import. Responsible for energy coupling to the transport system.</text>
</comment>
<comment type="subunit">
    <text evidence="2">The complex is composed of two ATP-binding proteins (GsiA), two transmembrane proteins (GsiC and GsiD) and a solute-binding protein (GsiB).</text>
</comment>
<organism evidence="18 19">
    <name type="scientific">Nitratireductor pacificus pht-3B</name>
    <dbReference type="NCBI Taxonomy" id="391937"/>
    <lineage>
        <taxon>Bacteria</taxon>
        <taxon>Pseudomonadati</taxon>
        <taxon>Pseudomonadota</taxon>
        <taxon>Alphaproteobacteria</taxon>
        <taxon>Hyphomicrobiales</taxon>
        <taxon>Phyllobacteriaceae</taxon>
        <taxon>Nitratireductor</taxon>
    </lineage>
</organism>
<dbReference type="FunFam" id="3.40.50.300:FF:000016">
    <property type="entry name" value="Oligopeptide ABC transporter ATP-binding component"/>
    <property type="match status" value="2"/>
</dbReference>
<keyword evidence="10" id="KW-1278">Translocase</keyword>
<dbReference type="PANTHER" id="PTHR43776:SF15">
    <property type="entry name" value="GLUTATHIONE IMPORT ATP-BINDING PROTEIN GSIA"/>
    <property type="match status" value="1"/>
</dbReference>
<dbReference type="Proteomes" id="UP000006786">
    <property type="component" value="Unassembled WGS sequence"/>
</dbReference>
<evidence type="ECO:0000256" key="7">
    <source>
        <dbReference type="ARBA" id="ARBA00022741"/>
    </source>
</evidence>
<evidence type="ECO:0000256" key="9">
    <source>
        <dbReference type="ARBA" id="ARBA00022840"/>
    </source>
</evidence>
<name>K2N352_9HYPH</name>
<dbReference type="AlphaFoldDB" id="K2N352"/>
<comment type="similarity">
    <text evidence="13">Belongs to the ABC transporter superfamily. Glutathione importer (TC 3.A.1.5.11) family.</text>
</comment>
<evidence type="ECO:0000256" key="6">
    <source>
        <dbReference type="ARBA" id="ARBA00022737"/>
    </source>
</evidence>
<dbReference type="Gene3D" id="3.40.50.300">
    <property type="entry name" value="P-loop containing nucleotide triphosphate hydrolases"/>
    <property type="match status" value="2"/>
</dbReference>
<gene>
    <name evidence="18" type="ORF">NA2_12024</name>
</gene>
<keyword evidence="7" id="KW-0547">Nucleotide-binding</keyword>
<dbReference type="GO" id="GO:0015833">
    <property type="term" value="P:peptide transport"/>
    <property type="evidence" value="ECO:0007669"/>
    <property type="project" value="InterPro"/>
</dbReference>
<evidence type="ECO:0000256" key="12">
    <source>
        <dbReference type="ARBA" id="ARBA00037530"/>
    </source>
</evidence>
<dbReference type="SUPFAM" id="SSF52540">
    <property type="entry name" value="P-loop containing nucleoside triphosphate hydrolases"/>
    <property type="match status" value="2"/>
</dbReference>
<keyword evidence="6" id="KW-0677">Repeat</keyword>
<dbReference type="GO" id="GO:0016887">
    <property type="term" value="F:ATP hydrolysis activity"/>
    <property type="evidence" value="ECO:0007669"/>
    <property type="project" value="InterPro"/>
</dbReference>
<dbReference type="InterPro" id="IPR003593">
    <property type="entry name" value="AAA+_ATPase"/>
</dbReference>
<keyword evidence="8" id="KW-0378">Hydrolase</keyword>
<evidence type="ECO:0000313" key="19">
    <source>
        <dbReference type="Proteomes" id="UP000006786"/>
    </source>
</evidence>
<dbReference type="STRING" id="391937.NA2_12024"/>
<sequence>MAAANVLELAGLDISFGHGDYTFNAVRSLSLEVKRGETVAIVGESGSGKSVSALSIMRLVEFGGGRIEGGRIRFRRRDGREIDLASLDPEEARRIRGNEIAMIFQEPMTSLNPVFTIGDQIVEAIVTHQKKSRREAAKIALDMLQRVRIPDAAQVMKRHPHQLSGGMRQRVMIAMALSCKPQLLIADEPTTALDVTIQAQILRLIRELQQEQSMSVVFITHDMGVVAEVADRVVVMYRGEKVEEGDVETVFRSPSHPYTKALLKAVPHLGAMRGTSAPAPFPVPGKSDEAPAAPAAPAAPIAYDSEPLLSVRGLTTRFDIGEGLFGRITKRVHAVEGLNLDIWPGETLGLVGESGCGKSTTGRSILRLVEAEATKLRFDGEDLTRLSKSDLQKLRRRIQFVFQDPYASLNPRLTVGYSISEPMLLHGLEDRRNAFDKAVWLLEQVGLQADHANRYPHAFSGGQRQRIAIARALGTDPKLIIADEAVSALDVSVQAQVINLLMDLQARFGLAYLFISHDMAVVERISHRVAVMYLGQVVETGPRASVFEDPRHPYTRRLMSAAPVPDPQKRITDRPLITGEVPSPVHPIGNPPAINEMLEVGPRHFVAREENGGRPAHRAA</sequence>
<accession>K2N352</accession>
<dbReference type="InterPro" id="IPR003439">
    <property type="entry name" value="ABC_transporter-like_ATP-bd"/>
</dbReference>
<dbReference type="RefSeq" id="WP_008597177.1">
    <property type="nucleotide sequence ID" value="NZ_AMRM01000012.1"/>
</dbReference>
<reference evidence="18 19" key="1">
    <citation type="journal article" date="2012" name="J. Bacteriol.">
        <title>Genome Sequence of Nitratireductor pacificus Type Strain pht-3B.</title>
        <authorList>
            <person name="Lai Q."/>
            <person name="Li G."/>
            <person name="Shao Z."/>
        </authorList>
    </citation>
    <scope>NUCLEOTIDE SEQUENCE [LARGE SCALE GENOMIC DNA]</scope>
    <source>
        <strain evidence="19">pht-3B</strain>
    </source>
</reference>
<evidence type="ECO:0000256" key="10">
    <source>
        <dbReference type="ARBA" id="ARBA00022967"/>
    </source>
</evidence>
<dbReference type="CDD" id="cd03257">
    <property type="entry name" value="ABC_NikE_OppD_transporters"/>
    <property type="match status" value="2"/>
</dbReference>
<proteinExistence type="inferred from homology"/>
<dbReference type="PATRIC" id="fig|391937.3.peg.2471"/>
<keyword evidence="11" id="KW-0472">Membrane</keyword>
<evidence type="ECO:0000313" key="18">
    <source>
        <dbReference type="EMBL" id="EKF18623.1"/>
    </source>
</evidence>
<evidence type="ECO:0000259" key="17">
    <source>
        <dbReference type="PROSITE" id="PS50893"/>
    </source>
</evidence>
<dbReference type="GO" id="GO:0005886">
    <property type="term" value="C:plasma membrane"/>
    <property type="evidence" value="ECO:0007669"/>
    <property type="project" value="UniProtKB-SubCell"/>
</dbReference>
<dbReference type="GO" id="GO:0055085">
    <property type="term" value="P:transmembrane transport"/>
    <property type="evidence" value="ECO:0007669"/>
    <property type="project" value="UniProtKB-ARBA"/>
</dbReference>
<feature type="domain" description="ABC transporter" evidence="17">
    <location>
        <begin position="309"/>
        <end position="559"/>
    </location>
</feature>
<keyword evidence="3" id="KW-0813">Transport</keyword>
<dbReference type="NCBIfam" id="NF008453">
    <property type="entry name" value="PRK11308.1"/>
    <property type="match status" value="2"/>
</dbReference>
<dbReference type="PANTHER" id="PTHR43776">
    <property type="entry name" value="TRANSPORT ATP-BINDING PROTEIN"/>
    <property type="match status" value="1"/>
</dbReference>
<dbReference type="GO" id="GO:0005524">
    <property type="term" value="F:ATP binding"/>
    <property type="evidence" value="ECO:0007669"/>
    <property type="project" value="UniProtKB-KW"/>
</dbReference>
<keyword evidence="9" id="KW-0067">ATP-binding</keyword>
<evidence type="ECO:0000256" key="15">
    <source>
        <dbReference type="ARBA" id="ARBA00041187"/>
    </source>
</evidence>
<dbReference type="InterPro" id="IPR017871">
    <property type="entry name" value="ABC_transporter-like_CS"/>
</dbReference>
<dbReference type="eggNOG" id="COG4172">
    <property type="taxonomic scope" value="Bacteria"/>
</dbReference>
<dbReference type="EMBL" id="AMRM01000012">
    <property type="protein sequence ID" value="EKF18623.1"/>
    <property type="molecule type" value="Genomic_DNA"/>
</dbReference>
<keyword evidence="4" id="KW-1003">Cell membrane</keyword>
<evidence type="ECO:0000256" key="11">
    <source>
        <dbReference type="ARBA" id="ARBA00023136"/>
    </source>
</evidence>
<comment type="catalytic activity">
    <reaction evidence="16">
        <text>glutathione(out) + ATP + H2O = glutathione(in) + ADP + phosphate + H(+)</text>
        <dbReference type="Rhea" id="RHEA:29791"/>
        <dbReference type="ChEBI" id="CHEBI:15377"/>
        <dbReference type="ChEBI" id="CHEBI:15378"/>
        <dbReference type="ChEBI" id="CHEBI:30616"/>
        <dbReference type="ChEBI" id="CHEBI:43474"/>
        <dbReference type="ChEBI" id="CHEBI:57925"/>
        <dbReference type="ChEBI" id="CHEBI:456216"/>
        <dbReference type="EC" id="7.4.2.10"/>
    </reaction>
</comment>